<keyword evidence="1" id="KW-1133">Transmembrane helix</keyword>
<dbReference type="EMBL" id="JASPKZ010004671">
    <property type="protein sequence ID" value="KAJ9589822.1"/>
    <property type="molecule type" value="Genomic_DNA"/>
</dbReference>
<reference evidence="2" key="2">
    <citation type="submission" date="2023-05" db="EMBL/GenBank/DDBJ databases">
        <authorList>
            <person name="Fouks B."/>
        </authorList>
    </citation>
    <scope>NUCLEOTIDE SEQUENCE</scope>
    <source>
        <strain evidence="2">Stay&amp;Tobe</strain>
        <tissue evidence="2">Testes</tissue>
    </source>
</reference>
<organism evidence="2 3">
    <name type="scientific">Diploptera punctata</name>
    <name type="common">Pacific beetle cockroach</name>
    <dbReference type="NCBI Taxonomy" id="6984"/>
    <lineage>
        <taxon>Eukaryota</taxon>
        <taxon>Metazoa</taxon>
        <taxon>Ecdysozoa</taxon>
        <taxon>Arthropoda</taxon>
        <taxon>Hexapoda</taxon>
        <taxon>Insecta</taxon>
        <taxon>Pterygota</taxon>
        <taxon>Neoptera</taxon>
        <taxon>Polyneoptera</taxon>
        <taxon>Dictyoptera</taxon>
        <taxon>Blattodea</taxon>
        <taxon>Blaberoidea</taxon>
        <taxon>Blaberidae</taxon>
        <taxon>Diplopterinae</taxon>
        <taxon>Diploptera</taxon>
    </lineage>
</organism>
<gene>
    <name evidence="2" type="ORF">L9F63_027918</name>
</gene>
<dbReference type="AlphaFoldDB" id="A0AAD7ZZV5"/>
<reference evidence="2" key="1">
    <citation type="journal article" date="2023" name="IScience">
        <title>Live-bearing cockroach genome reveals convergent evolutionary mechanisms linked to viviparity in insects and beyond.</title>
        <authorList>
            <person name="Fouks B."/>
            <person name="Harrison M.C."/>
            <person name="Mikhailova A.A."/>
            <person name="Marchal E."/>
            <person name="English S."/>
            <person name="Carruthers M."/>
            <person name="Jennings E.C."/>
            <person name="Chiamaka E.L."/>
            <person name="Frigard R.A."/>
            <person name="Pippel M."/>
            <person name="Attardo G.M."/>
            <person name="Benoit J.B."/>
            <person name="Bornberg-Bauer E."/>
            <person name="Tobe S.S."/>
        </authorList>
    </citation>
    <scope>NUCLEOTIDE SEQUENCE</scope>
    <source>
        <strain evidence="2">Stay&amp;Tobe</strain>
    </source>
</reference>
<dbReference type="Proteomes" id="UP001233999">
    <property type="component" value="Unassembled WGS sequence"/>
</dbReference>
<keyword evidence="3" id="KW-1185">Reference proteome</keyword>
<feature type="non-terminal residue" evidence="2">
    <location>
        <position position="82"/>
    </location>
</feature>
<proteinExistence type="predicted"/>
<evidence type="ECO:0000256" key="1">
    <source>
        <dbReference type="SAM" id="Phobius"/>
    </source>
</evidence>
<feature type="transmembrane region" description="Helical" evidence="1">
    <location>
        <begin position="6"/>
        <end position="23"/>
    </location>
</feature>
<keyword evidence="1" id="KW-0812">Transmembrane</keyword>
<name>A0AAD7ZZV5_DIPPU</name>
<keyword evidence="1" id="KW-0472">Membrane</keyword>
<evidence type="ECO:0000313" key="3">
    <source>
        <dbReference type="Proteomes" id="UP001233999"/>
    </source>
</evidence>
<evidence type="ECO:0000313" key="2">
    <source>
        <dbReference type="EMBL" id="KAJ9589822.1"/>
    </source>
</evidence>
<comment type="caution">
    <text evidence="2">The sequence shown here is derived from an EMBL/GenBank/DDBJ whole genome shotgun (WGS) entry which is preliminary data.</text>
</comment>
<sequence>HKDVSDSISFLLTTPLIYLLTFFNKKIPRLARKIGSGFMEKCGVKYQEGIENGRLCKSIGEKMFIAPYRRKKDTREMSPVKA</sequence>
<accession>A0AAD7ZZV5</accession>
<protein>
    <submittedName>
        <fullName evidence="2">Uncharacterized protein</fullName>
    </submittedName>
</protein>
<feature type="non-terminal residue" evidence="2">
    <location>
        <position position="1"/>
    </location>
</feature>